<comment type="pathway">
    <text evidence="13">Lipid metabolism; malonyl-CoA biosynthesis; malonyl-CoA from acetyl-CoA: step 1/1.</text>
</comment>
<evidence type="ECO:0000256" key="14">
    <source>
        <dbReference type="SAM" id="MobiDB-lite"/>
    </source>
</evidence>
<evidence type="ECO:0000313" key="17">
    <source>
        <dbReference type="Proteomes" id="UP000278222"/>
    </source>
</evidence>
<dbReference type="AlphaFoldDB" id="A0A3N1LGY3"/>
<protein>
    <recommendedName>
        <fullName evidence="13">Acetyl-coenzyme A carboxylase carboxyl transferase subunit beta</fullName>
        <shortName evidence="13">ACCase subunit beta</shortName>
        <shortName evidence="13">Acetyl-CoA carboxylase carboxyltransferase subunit beta</shortName>
        <ecNumber evidence="13">2.1.3.15</ecNumber>
    </recommendedName>
</protein>
<dbReference type="GO" id="GO:2001295">
    <property type="term" value="P:malonyl-CoA biosynthetic process"/>
    <property type="evidence" value="ECO:0007669"/>
    <property type="project" value="UniProtKB-UniRule"/>
</dbReference>
<dbReference type="GO" id="GO:0009329">
    <property type="term" value="C:acetate CoA-transferase complex"/>
    <property type="evidence" value="ECO:0007669"/>
    <property type="project" value="TreeGrafter"/>
</dbReference>
<feature type="binding site" evidence="13">
    <location>
        <position position="29"/>
    </location>
    <ligand>
        <name>Zn(2+)</name>
        <dbReference type="ChEBI" id="CHEBI:29105"/>
    </ligand>
</feature>
<keyword evidence="6 13" id="KW-0863">Zinc-finger</keyword>
<feature type="domain" description="CoA carboxyltransferase N-terminal" evidence="15">
    <location>
        <begin position="25"/>
        <end position="294"/>
    </location>
</feature>
<dbReference type="RefSeq" id="WP_123690087.1">
    <property type="nucleotide sequence ID" value="NZ_AP019700.1"/>
</dbReference>
<evidence type="ECO:0000256" key="8">
    <source>
        <dbReference type="ARBA" id="ARBA00022833"/>
    </source>
</evidence>
<comment type="function">
    <text evidence="12 13">Component of the acetyl coenzyme A carboxylase (ACC) complex. Biotin carboxylase (BC) catalyzes the carboxylation of biotin on its carrier protein (BCCP) and then the CO(2) group is transferred by the transcarboxylase to acetyl-CoA to form malonyl-CoA.</text>
</comment>
<evidence type="ECO:0000259" key="15">
    <source>
        <dbReference type="PROSITE" id="PS50980"/>
    </source>
</evidence>
<evidence type="ECO:0000256" key="7">
    <source>
        <dbReference type="ARBA" id="ARBA00022832"/>
    </source>
</evidence>
<keyword evidence="17" id="KW-1185">Reference proteome</keyword>
<keyword evidence="9 13" id="KW-0067">ATP-binding</keyword>
<keyword evidence="10 13" id="KW-0443">Lipid metabolism</keyword>
<dbReference type="PANTHER" id="PTHR42995:SF5">
    <property type="entry name" value="ACETYL-COENZYME A CARBOXYLASE CARBOXYL TRANSFERASE SUBUNIT BETA, CHLOROPLASTIC"/>
    <property type="match status" value="1"/>
</dbReference>
<dbReference type="Gene3D" id="3.90.226.10">
    <property type="entry name" value="2-enoyl-CoA Hydratase, Chain A, domain 1"/>
    <property type="match status" value="1"/>
</dbReference>
<comment type="caution">
    <text evidence="16">The sequence shown here is derived from an EMBL/GenBank/DDBJ whole genome shotgun (WGS) entry which is preliminary data.</text>
</comment>
<dbReference type="NCBIfam" id="TIGR00515">
    <property type="entry name" value="accD"/>
    <property type="match status" value="1"/>
</dbReference>
<evidence type="ECO:0000256" key="11">
    <source>
        <dbReference type="ARBA" id="ARBA00023160"/>
    </source>
</evidence>
<gene>
    <name evidence="13" type="primary">accD</name>
    <name evidence="16" type="ORF">EDC65_2538</name>
</gene>
<dbReference type="Pfam" id="PF01039">
    <property type="entry name" value="Carboxyl_trans"/>
    <property type="match status" value="1"/>
</dbReference>
<evidence type="ECO:0000256" key="2">
    <source>
        <dbReference type="ARBA" id="ARBA00022516"/>
    </source>
</evidence>
<dbReference type="EMBL" id="RJKX01000014">
    <property type="protein sequence ID" value="ROP90682.1"/>
    <property type="molecule type" value="Genomic_DNA"/>
</dbReference>
<dbReference type="PRINTS" id="PR01070">
    <property type="entry name" value="ACCCTRFRASEB"/>
</dbReference>
<feature type="zinc finger region" description="C4-type" evidence="13">
    <location>
        <begin position="29"/>
        <end position="51"/>
    </location>
</feature>
<keyword evidence="5 13" id="KW-0547">Nucleotide-binding</keyword>
<dbReference type="PANTHER" id="PTHR42995">
    <property type="entry name" value="ACETYL-COENZYME A CARBOXYLASE CARBOXYL TRANSFERASE SUBUNIT BETA, CHLOROPLASTIC"/>
    <property type="match status" value="1"/>
</dbReference>
<evidence type="ECO:0000256" key="12">
    <source>
        <dbReference type="ARBA" id="ARBA00025280"/>
    </source>
</evidence>
<evidence type="ECO:0000256" key="5">
    <source>
        <dbReference type="ARBA" id="ARBA00022741"/>
    </source>
</evidence>
<dbReference type="SUPFAM" id="SSF52096">
    <property type="entry name" value="ClpP/crotonase"/>
    <property type="match status" value="1"/>
</dbReference>
<organism evidence="16 17">
    <name type="scientific">Stella humosa</name>
    <dbReference type="NCBI Taxonomy" id="94"/>
    <lineage>
        <taxon>Bacteria</taxon>
        <taxon>Pseudomonadati</taxon>
        <taxon>Pseudomonadota</taxon>
        <taxon>Alphaproteobacteria</taxon>
        <taxon>Rhodospirillales</taxon>
        <taxon>Stellaceae</taxon>
        <taxon>Stella</taxon>
    </lineage>
</organism>
<keyword evidence="2 13" id="KW-0444">Lipid biosynthesis</keyword>
<dbReference type="GO" id="GO:0003989">
    <property type="term" value="F:acetyl-CoA carboxylase activity"/>
    <property type="evidence" value="ECO:0007669"/>
    <property type="project" value="InterPro"/>
</dbReference>
<evidence type="ECO:0000256" key="4">
    <source>
        <dbReference type="ARBA" id="ARBA00022723"/>
    </source>
</evidence>
<feature type="binding site" evidence="13">
    <location>
        <position position="32"/>
    </location>
    <ligand>
        <name>Zn(2+)</name>
        <dbReference type="ChEBI" id="CHEBI:29105"/>
    </ligand>
</feature>
<dbReference type="GO" id="GO:0016743">
    <property type="term" value="F:carboxyl- or carbamoyltransferase activity"/>
    <property type="evidence" value="ECO:0007669"/>
    <property type="project" value="UniProtKB-UniRule"/>
</dbReference>
<dbReference type="HAMAP" id="MF_01395">
    <property type="entry name" value="AcetylCoA_CT_beta"/>
    <property type="match status" value="1"/>
</dbReference>
<evidence type="ECO:0000256" key="3">
    <source>
        <dbReference type="ARBA" id="ARBA00022679"/>
    </source>
</evidence>
<dbReference type="GO" id="GO:0005524">
    <property type="term" value="F:ATP binding"/>
    <property type="evidence" value="ECO:0007669"/>
    <property type="project" value="UniProtKB-KW"/>
</dbReference>
<reference evidence="16 17" key="1">
    <citation type="submission" date="2018-11" db="EMBL/GenBank/DDBJ databases">
        <title>Genomic Encyclopedia of Type Strains, Phase IV (KMG-IV): sequencing the most valuable type-strain genomes for metagenomic binning, comparative biology and taxonomic classification.</title>
        <authorList>
            <person name="Goeker M."/>
        </authorList>
    </citation>
    <scope>NUCLEOTIDE SEQUENCE [LARGE SCALE GENOMIC DNA]</scope>
    <source>
        <strain evidence="16 17">DSM 5900</strain>
    </source>
</reference>
<dbReference type="Pfam" id="PF17848">
    <property type="entry name" value="Zn_ribbon_ACC"/>
    <property type="match status" value="1"/>
</dbReference>
<feature type="region of interest" description="Disordered" evidence="14">
    <location>
        <begin position="301"/>
        <end position="332"/>
    </location>
</feature>
<dbReference type="UniPathway" id="UPA00655">
    <property type="reaction ID" value="UER00711"/>
</dbReference>
<dbReference type="InterPro" id="IPR034733">
    <property type="entry name" value="AcCoA_carboxyl_beta"/>
</dbReference>
<feature type="compositionally biased region" description="Low complexity" evidence="14">
    <location>
        <begin position="321"/>
        <end position="332"/>
    </location>
</feature>
<name>A0A3N1LGY3_9PROT</name>
<dbReference type="OrthoDB" id="9772975at2"/>
<evidence type="ECO:0000256" key="13">
    <source>
        <dbReference type="HAMAP-Rule" id="MF_01395"/>
    </source>
</evidence>
<dbReference type="EC" id="2.1.3.15" evidence="13"/>
<keyword evidence="4 13" id="KW-0479">Metal-binding</keyword>
<sequence length="332" mass="35984">MNWLTNFVRPKIRALVRKADVPDNLWHKCPACGQMIFHRELEANLHVCHHCGHHLRIGARRRFGMVFDEGIFHEIELPKTPVDPLKFRDVKRYSDRLREAQGRHQADDAIKVAHGRMGGSNVVFACFEFDFMGGSMGVAVGEGLVAAARLAVLQQAPLVVVPASGGARMQEGILSLMQMARTTIAIEEVKAAGLPYIVVLADPTTGGVTASFAMLGDITVAEPGAVIGFAGARVIEETIREKLPEGFQRAEYLLEHGMVDMVVPRRDLRQTLIRVLDLLHRRQPPAEVLPPQPVLVSQQAANQIGPGPMGGSGSMGGGPSAIGHGPAATEDR</sequence>
<evidence type="ECO:0000256" key="6">
    <source>
        <dbReference type="ARBA" id="ARBA00022771"/>
    </source>
</evidence>
<comment type="subunit">
    <text evidence="13">Acetyl-CoA carboxylase is a heterohexamer composed of biotin carboxyl carrier protein (AccB), biotin carboxylase (AccC) and two subunits each of ACCase subunit alpha (AccA) and ACCase subunit beta (AccD).</text>
</comment>
<feature type="binding site" evidence="13">
    <location>
        <position position="48"/>
    </location>
    <ligand>
        <name>Zn(2+)</name>
        <dbReference type="ChEBI" id="CHEBI:29105"/>
    </ligand>
</feature>
<keyword evidence="8 13" id="KW-0862">Zinc</keyword>
<evidence type="ECO:0000256" key="10">
    <source>
        <dbReference type="ARBA" id="ARBA00023098"/>
    </source>
</evidence>
<evidence type="ECO:0000256" key="9">
    <source>
        <dbReference type="ARBA" id="ARBA00022840"/>
    </source>
</evidence>
<feature type="binding site" evidence="13">
    <location>
        <position position="51"/>
    </location>
    <ligand>
        <name>Zn(2+)</name>
        <dbReference type="ChEBI" id="CHEBI:29105"/>
    </ligand>
</feature>
<dbReference type="InterPro" id="IPR041010">
    <property type="entry name" value="Znf-ACC"/>
</dbReference>
<comment type="similarity">
    <text evidence="13">Belongs to the AccD/PCCB family.</text>
</comment>
<accession>A0A3N1LGY3</accession>
<comment type="subcellular location">
    <subcellularLocation>
        <location evidence="1 13">Cytoplasm</location>
    </subcellularLocation>
</comment>
<dbReference type="GO" id="GO:0008270">
    <property type="term" value="F:zinc ion binding"/>
    <property type="evidence" value="ECO:0007669"/>
    <property type="project" value="UniProtKB-UniRule"/>
</dbReference>
<dbReference type="InterPro" id="IPR011762">
    <property type="entry name" value="COA_CT_N"/>
</dbReference>
<evidence type="ECO:0000313" key="16">
    <source>
        <dbReference type="EMBL" id="ROP90682.1"/>
    </source>
</evidence>
<proteinExistence type="inferred from homology"/>
<dbReference type="PROSITE" id="PS50980">
    <property type="entry name" value="COA_CT_NTER"/>
    <property type="match status" value="1"/>
</dbReference>
<dbReference type="InterPro" id="IPR000438">
    <property type="entry name" value="Acetyl_CoA_COase_Trfase_b_su"/>
</dbReference>
<dbReference type="Proteomes" id="UP000278222">
    <property type="component" value="Unassembled WGS sequence"/>
</dbReference>
<keyword evidence="3 13" id="KW-0808">Transferase</keyword>
<keyword evidence="13" id="KW-0963">Cytoplasm</keyword>
<dbReference type="InterPro" id="IPR029045">
    <property type="entry name" value="ClpP/crotonase-like_dom_sf"/>
</dbReference>
<dbReference type="GO" id="GO:0006633">
    <property type="term" value="P:fatty acid biosynthetic process"/>
    <property type="evidence" value="ECO:0007669"/>
    <property type="project" value="UniProtKB-KW"/>
</dbReference>
<keyword evidence="11 13" id="KW-0275">Fatty acid biosynthesis</keyword>
<keyword evidence="7 13" id="KW-0276">Fatty acid metabolism</keyword>
<evidence type="ECO:0000256" key="1">
    <source>
        <dbReference type="ARBA" id="ARBA00004496"/>
    </source>
</evidence>
<comment type="catalytic activity">
    <reaction evidence="13">
        <text>N(6)-carboxybiotinyl-L-lysyl-[protein] + acetyl-CoA = N(6)-biotinyl-L-lysyl-[protein] + malonyl-CoA</text>
        <dbReference type="Rhea" id="RHEA:54728"/>
        <dbReference type="Rhea" id="RHEA-COMP:10505"/>
        <dbReference type="Rhea" id="RHEA-COMP:10506"/>
        <dbReference type="ChEBI" id="CHEBI:57288"/>
        <dbReference type="ChEBI" id="CHEBI:57384"/>
        <dbReference type="ChEBI" id="CHEBI:83144"/>
        <dbReference type="ChEBI" id="CHEBI:83145"/>
        <dbReference type="EC" id="2.1.3.15"/>
    </reaction>
</comment>
<comment type="cofactor">
    <cofactor evidence="13">
        <name>Zn(2+)</name>
        <dbReference type="ChEBI" id="CHEBI:29105"/>
    </cofactor>
    <text evidence="13">Binds 1 zinc ion per subunit.</text>
</comment>
<feature type="compositionally biased region" description="Gly residues" evidence="14">
    <location>
        <begin position="307"/>
        <end position="320"/>
    </location>
</feature>